<dbReference type="GO" id="GO:0046475">
    <property type="term" value="P:glycerophospholipid catabolic process"/>
    <property type="evidence" value="ECO:0007669"/>
    <property type="project" value="TreeGrafter"/>
</dbReference>
<protein>
    <submittedName>
        <fullName evidence="6">Cytosolic phospholipase A2 gamma-like</fullName>
    </submittedName>
</protein>
<keyword evidence="4" id="KW-0812">Transmembrane</keyword>
<evidence type="ECO:0000256" key="2">
    <source>
        <dbReference type="ARBA" id="ARBA00023098"/>
    </source>
</evidence>
<dbReference type="GO" id="GO:0047498">
    <property type="term" value="F:calcium-dependent phospholipase A2 activity"/>
    <property type="evidence" value="ECO:0007669"/>
    <property type="project" value="TreeGrafter"/>
</dbReference>
<evidence type="ECO:0000256" key="3">
    <source>
        <dbReference type="PROSITE-ProRule" id="PRU00555"/>
    </source>
</evidence>
<keyword evidence="2 3" id="KW-0443">Lipid metabolism</keyword>
<keyword evidence="3" id="KW-0442">Lipid degradation</keyword>
<reference evidence="6" key="3">
    <citation type="submission" date="2025-09" db="UniProtKB">
        <authorList>
            <consortium name="Ensembl"/>
        </authorList>
    </citation>
    <scope>IDENTIFICATION</scope>
</reference>
<organism evidence="6 7">
    <name type="scientific">Salarias fasciatus</name>
    <name type="common">Jewelled blenny</name>
    <name type="synonym">Blennius fasciatus</name>
    <dbReference type="NCBI Taxonomy" id="181472"/>
    <lineage>
        <taxon>Eukaryota</taxon>
        <taxon>Metazoa</taxon>
        <taxon>Chordata</taxon>
        <taxon>Craniata</taxon>
        <taxon>Vertebrata</taxon>
        <taxon>Euteleostomi</taxon>
        <taxon>Actinopterygii</taxon>
        <taxon>Neopterygii</taxon>
        <taxon>Teleostei</taxon>
        <taxon>Neoteleostei</taxon>
        <taxon>Acanthomorphata</taxon>
        <taxon>Ovalentaria</taxon>
        <taxon>Blenniimorphae</taxon>
        <taxon>Blenniiformes</taxon>
        <taxon>Blennioidei</taxon>
        <taxon>Blenniidae</taxon>
        <taxon>Salariinae</taxon>
        <taxon>Salarias</taxon>
    </lineage>
</organism>
<evidence type="ECO:0000256" key="1">
    <source>
        <dbReference type="ARBA" id="ARBA00022801"/>
    </source>
</evidence>
<keyword evidence="1 3" id="KW-0378">Hydrolase</keyword>
<accession>A0A672G380</accession>
<dbReference type="SUPFAM" id="SSF52151">
    <property type="entry name" value="FabD/lysophospholipase-like"/>
    <property type="match status" value="1"/>
</dbReference>
<dbReference type="InterPro" id="IPR016035">
    <property type="entry name" value="Acyl_Trfase/lysoPLipase"/>
</dbReference>
<dbReference type="PANTHER" id="PTHR10728">
    <property type="entry name" value="CYTOSOLIC PHOSPHOLIPASE A2"/>
    <property type="match status" value="1"/>
</dbReference>
<dbReference type="GO" id="GO:0005509">
    <property type="term" value="F:calcium ion binding"/>
    <property type="evidence" value="ECO:0007669"/>
    <property type="project" value="TreeGrafter"/>
</dbReference>
<feature type="domain" description="PLA2c" evidence="5">
    <location>
        <begin position="1"/>
        <end position="388"/>
    </location>
</feature>
<evidence type="ECO:0000313" key="6">
    <source>
        <dbReference type="Ensembl" id="ENSSFAP00005005529.1"/>
    </source>
</evidence>
<proteinExistence type="predicted"/>
<evidence type="ECO:0000259" key="5">
    <source>
        <dbReference type="PROSITE" id="PS51210"/>
    </source>
</evidence>
<keyword evidence="4" id="KW-0472">Membrane</keyword>
<dbReference type="GO" id="GO:0005654">
    <property type="term" value="C:nucleoplasm"/>
    <property type="evidence" value="ECO:0007669"/>
    <property type="project" value="TreeGrafter"/>
</dbReference>
<dbReference type="PROSITE" id="PS51210">
    <property type="entry name" value="PLA2C"/>
    <property type="match status" value="1"/>
</dbReference>
<dbReference type="PANTHER" id="PTHR10728:SF39">
    <property type="entry name" value="CYTOSOLIC PHOSPHOLIPASE A2 GAMMA"/>
    <property type="match status" value="1"/>
</dbReference>
<sequence length="388" mass="43241">MVRNRENSKKENLLKAEGRDSVPHIVLLASGGGQRAAVSLVGSLYQMAQDGLLDSLLYLGGVSGSTWSMASLYSDPEWSWNMDRAQSRLSGDGVELQDALGWLNKTAAEDGFSLSDVWGVLTSAGIMKQMDERRLSDEANRNASNPYPIYSAVEKHCYSHGPIEGTSWFEVSPHEAGFTELDLFVNTSLLGSKFQMGDLLEKKPEMDMIKLQGVCSSCINLIRDSKAGIRSLAGTQQFNKSVLLRLCFMHCLTFSIFILPLFWRADSTVPACLLMEERFQLVDAGALINVGYPPFLGDKRDIDLIIAPEYSAGDMFEVLDYAAKVKKPFPVIDDRILEDRDWPKDCYVFDGKENEPTIIYMPLFNRHNCKGLEHDTVWSTAGSICLFS</sequence>
<dbReference type="GO" id="GO:0005635">
    <property type="term" value="C:nuclear envelope"/>
    <property type="evidence" value="ECO:0007669"/>
    <property type="project" value="TreeGrafter"/>
</dbReference>
<reference evidence="6" key="1">
    <citation type="submission" date="2019-06" db="EMBL/GenBank/DDBJ databases">
        <authorList>
            <consortium name="Wellcome Sanger Institute Data Sharing"/>
        </authorList>
    </citation>
    <scope>NUCLEOTIDE SEQUENCE [LARGE SCALE GENOMIC DNA]</scope>
</reference>
<dbReference type="GO" id="GO:0005544">
    <property type="term" value="F:calcium-dependent phospholipid binding"/>
    <property type="evidence" value="ECO:0007669"/>
    <property type="project" value="TreeGrafter"/>
</dbReference>
<dbReference type="InterPro" id="IPR002642">
    <property type="entry name" value="LysoPLipase_cat_dom"/>
</dbReference>
<dbReference type="Gene3D" id="3.40.1090.10">
    <property type="entry name" value="Cytosolic phospholipase A2 catalytic domain"/>
    <property type="match status" value="1"/>
</dbReference>
<dbReference type="Ensembl" id="ENSSFAT00005005839.1">
    <property type="protein sequence ID" value="ENSSFAP00005005529.1"/>
    <property type="gene ID" value="ENSSFAG00005003445.1"/>
</dbReference>
<dbReference type="Proteomes" id="UP000472267">
    <property type="component" value="Chromosome 4"/>
</dbReference>
<dbReference type="SMART" id="SM00022">
    <property type="entry name" value="PLAc"/>
    <property type="match status" value="1"/>
</dbReference>
<keyword evidence="4" id="KW-1133">Transmembrane helix</keyword>
<dbReference type="Pfam" id="PF01735">
    <property type="entry name" value="PLA2_B"/>
    <property type="match status" value="1"/>
</dbReference>
<reference evidence="6" key="2">
    <citation type="submission" date="2025-08" db="UniProtKB">
        <authorList>
            <consortium name="Ensembl"/>
        </authorList>
    </citation>
    <scope>IDENTIFICATION</scope>
</reference>
<dbReference type="GO" id="GO:0005829">
    <property type="term" value="C:cytosol"/>
    <property type="evidence" value="ECO:0007669"/>
    <property type="project" value="TreeGrafter"/>
</dbReference>
<feature type="transmembrane region" description="Helical" evidence="4">
    <location>
        <begin position="242"/>
        <end position="263"/>
    </location>
</feature>
<evidence type="ECO:0000256" key="4">
    <source>
        <dbReference type="SAM" id="Phobius"/>
    </source>
</evidence>
<dbReference type="AlphaFoldDB" id="A0A672G380"/>
<evidence type="ECO:0000313" key="7">
    <source>
        <dbReference type="Proteomes" id="UP000472267"/>
    </source>
</evidence>
<name>A0A672G380_SALFA</name>
<keyword evidence="7" id="KW-1185">Reference proteome</keyword>
<gene>
    <name evidence="6" type="primary">LOC115387289</name>
</gene>